<accession>A8DVK2</accession>
<comment type="similarity">
    <text evidence="1">Belongs to the PI3/PI4-kinase family. Type III PI4K subfamily.</text>
</comment>
<dbReference type="AlphaFoldDB" id="A8DVK2"/>
<dbReference type="HOGENOM" id="CLU_140762_0_0_1"/>
<dbReference type="EMBL" id="DS478308">
    <property type="protein sequence ID" value="EDO25757.1"/>
    <property type="molecule type" value="Genomic_DNA"/>
</dbReference>
<reference evidence="3 4" key="1">
    <citation type="journal article" date="2007" name="Science">
        <title>Sea anemone genome reveals ancestral eumetazoan gene repertoire and genomic organization.</title>
        <authorList>
            <person name="Putnam N.H."/>
            <person name="Srivastava M."/>
            <person name="Hellsten U."/>
            <person name="Dirks B."/>
            <person name="Chapman J."/>
            <person name="Salamov A."/>
            <person name="Terry A."/>
            <person name="Shapiro H."/>
            <person name="Lindquist E."/>
            <person name="Kapitonov V.V."/>
            <person name="Jurka J."/>
            <person name="Genikhovich G."/>
            <person name="Grigoriev I.V."/>
            <person name="Lucas S.M."/>
            <person name="Steele R.E."/>
            <person name="Finnerty J.R."/>
            <person name="Technau U."/>
            <person name="Martindale M.Q."/>
            <person name="Rokhsar D.S."/>
        </authorList>
    </citation>
    <scope>NUCLEOTIDE SEQUENCE [LARGE SCALE GENOMIC DNA]</scope>
    <source>
        <strain evidence="4">CH2 X CH6</strain>
    </source>
</reference>
<feature type="domain" description="PI4-kinase N-terminal" evidence="2">
    <location>
        <begin position="3"/>
        <end position="116"/>
    </location>
</feature>
<feature type="non-terminal residue" evidence="3">
    <location>
        <position position="1"/>
    </location>
</feature>
<proteinExistence type="inferred from homology"/>
<dbReference type="Pfam" id="PF19274">
    <property type="entry name" value="PI4K_N"/>
    <property type="match status" value="1"/>
</dbReference>
<gene>
    <name evidence="3" type="ORF">NEMVEDRAFT_v1g225731</name>
</gene>
<dbReference type="InterPro" id="IPR045495">
    <property type="entry name" value="PI4K_N"/>
</dbReference>
<dbReference type="InParanoid" id="A8DVK2"/>
<sequence>IVTLVNKLNFGQCTYLLSVYKLETLRVSSESSSIHSIFSYLEDRAVQKDKAGMWQCISAIGDKVFKAFLNTMANKSRTPSRELELEGHAQYLLIKFNHLHKRIRRVADKYLSELVD</sequence>
<evidence type="ECO:0000256" key="1">
    <source>
        <dbReference type="ARBA" id="ARBA00006209"/>
    </source>
</evidence>
<organism evidence="3 4">
    <name type="scientific">Nematostella vectensis</name>
    <name type="common">Starlet sea anemone</name>
    <dbReference type="NCBI Taxonomy" id="45351"/>
    <lineage>
        <taxon>Eukaryota</taxon>
        <taxon>Metazoa</taxon>
        <taxon>Cnidaria</taxon>
        <taxon>Anthozoa</taxon>
        <taxon>Hexacorallia</taxon>
        <taxon>Actiniaria</taxon>
        <taxon>Edwardsiidae</taxon>
        <taxon>Nematostella</taxon>
    </lineage>
</organism>
<evidence type="ECO:0000313" key="3">
    <source>
        <dbReference type="EMBL" id="EDO25757.1"/>
    </source>
</evidence>
<dbReference type="Proteomes" id="UP000001593">
    <property type="component" value="Unassembled WGS sequence"/>
</dbReference>
<dbReference type="eggNOG" id="KOG0902">
    <property type="taxonomic scope" value="Eukaryota"/>
</dbReference>
<evidence type="ECO:0000313" key="4">
    <source>
        <dbReference type="Proteomes" id="UP000001593"/>
    </source>
</evidence>
<evidence type="ECO:0000259" key="2">
    <source>
        <dbReference type="Pfam" id="PF19274"/>
    </source>
</evidence>
<dbReference type="STRING" id="45351.A8DVK2"/>
<protein>
    <recommendedName>
        <fullName evidence="2">PI4-kinase N-terminal domain-containing protein</fullName>
    </recommendedName>
</protein>
<feature type="non-terminal residue" evidence="3">
    <location>
        <position position="116"/>
    </location>
</feature>
<name>A8DVK2_NEMVE</name>
<dbReference type="PhylomeDB" id="A8DVK2"/>
<keyword evidence="4" id="KW-1185">Reference proteome</keyword>